<dbReference type="GO" id="GO:0004107">
    <property type="term" value="F:chorismate synthase activity"/>
    <property type="evidence" value="ECO:0007669"/>
    <property type="project" value="UniProtKB-UniRule"/>
</dbReference>
<comment type="cofactor">
    <cofactor evidence="11 12">
        <name>FMNH2</name>
        <dbReference type="ChEBI" id="CHEBI:57618"/>
    </cofactor>
    <text evidence="11 12">Reduced FMN (FMNH(2)).</text>
</comment>
<comment type="subunit">
    <text evidence="11">Homotetramer.</text>
</comment>
<accession>A0A0H4T5N1</accession>
<keyword evidence="4 11" id="KW-0028">Amino-acid biosynthesis</keyword>
<dbReference type="EMBL" id="KT007007">
    <property type="protein sequence ID" value="AKQ03033.1"/>
    <property type="molecule type" value="Genomic_DNA"/>
</dbReference>
<evidence type="ECO:0000256" key="5">
    <source>
        <dbReference type="ARBA" id="ARBA00022630"/>
    </source>
</evidence>
<evidence type="ECO:0000256" key="9">
    <source>
        <dbReference type="ARBA" id="ARBA00023141"/>
    </source>
</evidence>
<evidence type="ECO:0000256" key="7">
    <source>
        <dbReference type="ARBA" id="ARBA00022827"/>
    </source>
</evidence>
<keyword evidence="5 11" id="KW-0285">Flavoprotein</keyword>
<dbReference type="EC" id="4.2.3.5" evidence="3 11"/>
<dbReference type="Gene3D" id="3.60.150.10">
    <property type="entry name" value="Chorismate synthase AroC"/>
    <property type="match status" value="1"/>
</dbReference>
<name>A0A0H4T5N1_9BACT</name>
<comment type="catalytic activity">
    <reaction evidence="11 12">
        <text>5-O-(1-carboxyvinyl)-3-phosphoshikimate = chorismate + phosphate</text>
        <dbReference type="Rhea" id="RHEA:21020"/>
        <dbReference type="ChEBI" id="CHEBI:29748"/>
        <dbReference type="ChEBI" id="CHEBI:43474"/>
        <dbReference type="ChEBI" id="CHEBI:57701"/>
        <dbReference type="EC" id="4.2.3.5"/>
    </reaction>
</comment>
<feature type="binding site" evidence="11">
    <location>
        <begin position="254"/>
        <end position="255"/>
    </location>
    <ligand>
        <name>FMN</name>
        <dbReference type="ChEBI" id="CHEBI:58210"/>
    </ligand>
</feature>
<dbReference type="Pfam" id="PF01264">
    <property type="entry name" value="Chorismate_synt"/>
    <property type="match status" value="1"/>
</dbReference>
<dbReference type="FunFam" id="3.60.150.10:FF:000002">
    <property type="entry name" value="Chorismate synthase"/>
    <property type="match status" value="1"/>
</dbReference>
<evidence type="ECO:0000313" key="13">
    <source>
        <dbReference type="EMBL" id="AKQ03033.1"/>
    </source>
</evidence>
<dbReference type="PROSITE" id="PS00787">
    <property type="entry name" value="CHORISMATE_SYNTHASE_1"/>
    <property type="match status" value="1"/>
</dbReference>
<comment type="similarity">
    <text evidence="2 11 12">Belongs to the chorismate synthase family.</text>
</comment>
<evidence type="ECO:0000256" key="11">
    <source>
        <dbReference type="HAMAP-Rule" id="MF_00300"/>
    </source>
</evidence>
<keyword evidence="7 11" id="KW-0274">FAD</keyword>
<dbReference type="AlphaFoldDB" id="A0A0H4T5N1"/>
<dbReference type="PIRSF" id="PIRSF001456">
    <property type="entry name" value="Chorismate_synth"/>
    <property type="match status" value="1"/>
</dbReference>
<feature type="binding site" evidence="11">
    <location>
        <position position="49"/>
    </location>
    <ligand>
        <name>NADP(+)</name>
        <dbReference type="ChEBI" id="CHEBI:58349"/>
    </ligand>
</feature>
<dbReference type="NCBIfam" id="TIGR00033">
    <property type="entry name" value="aroC"/>
    <property type="match status" value="1"/>
</dbReference>
<sequence length="391" mass="41618">MRGPFRFLTAGESHGEALVAVIDGVPAGVPLAEADIDADLARRQRGYGRGGRMKIERDQVHILSGVRFGATLGSPITLQIANRDWENWKAAMGVAPPPPGAAQKQVTRPRPGHADLAGAMKYGHHDIRNVLERSSARETTARVAVAGVAKRLLAEFGISILSHVTEIGPARIAPDLDLPWEEIRRRAEASEVRCADPAVEAAIIAAIDDARAKGDTLGGVFEVVALGCPVGLGSYVQWDRRLDGRLAQAVCSIQAIKGCEFGLGFETARRPGSAVHDEILFDAESGFKRASNRAGGLEGGVTNGQPVIVRAAMKPISTLRKPLRSVDVATKEPVEAVVERSDVCAVPAAGIVGEAMVALVLADAFLEKFGGDSLVEIRRNHDAYLDSLKSW</sequence>
<evidence type="ECO:0000256" key="12">
    <source>
        <dbReference type="RuleBase" id="RU000605"/>
    </source>
</evidence>
<evidence type="ECO:0000256" key="4">
    <source>
        <dbReference type="ARBA" id="ARBA00022605"/>
    </source>
</evidence>
<feature type="binding site" evidence="11">
    <location>
        <position position="43"/>
    </location>
    <ligand>
        <name>NADP(+)</name>
        <dbReference type="ChEBI" id="CHEBI:58349"/>
    </ligand>
</feature>
<comment type="pathway">
    <text evidence="1 11 12">Metabolic intermediate biosynthesis; chorismate biosynthesis; chorismate from D-erythrose 4-phosphate and phosphoenolpyruvate: step 7/7.</text>
</comment>
<keyword evidence="9 11" id="KW-0057">Aromatic amino acid biosynthesis</keyword>
<evidence type="ECO:0000256" key="10">
    <source>
        <dbReference type="ARBA" id="ARBA00023239"/>
    </source>
</evidence>
<dbReference type="PROSITE" id="PS00789">
    <property type="entry name" value="CHORISMATE_SYNTHASE_3"/>
    <property type="match status" value="1"/>
</dbReference>
<dbReference type="GO" id="GO:0010181">
    <property type="term" value="F:FMN binding"/>
    <property type="evidence" value="ECO:0007669"/>
    <property type="project" value="TreeGrafter"/>
</dbReference>
<dbReference type="InterPro" id="IPR000453">
    <property type="entry name" value="Chorismate_synth"/>
</dbReference>
<evidence type="ECO:0000256" key="2">
    <source>
        <dbReference type="ARBA" id="ARBA00008014"/>
    </source>
</evidence>
<keyword evidence="8 11" id="KW-0521">NADP</keyword>
<dbReference type="GO" id="GO:0009423">
    <property type="term" value="P:chorismate biosynthetic process"/>
    <property type="evidence" value="ECO:0007669"/>
    <property type="project" value="UniProtKB-UniRule"/>
</dbReference>
<dbReference type="GO" id="GO:0005829">
    <property type="term" value="C:cytosol"/>
    <property type="evidence" value="ECO:0007669"/>
    <property type="project" value="TreeGrafter"/>
</dbReference>
<comment type="function">
    <text evidence="11">Catalyzes the anti-1,4-elimination of the C-3 phosphate and the C-6 proR hydrogen from 5-enolpyruvylshikimate-3-phosphate (EPSP) to yield chorismate, which is the branch point compound that serves as the starting substrate for the three terminal pathways of aromatic amino acid biosynthesis. This reaction introduces a second double bond into the aromatic ring system.</text>
</comment>
<evidence type="ECO:0000256" key="6">
    <source>
        <dbReference type="ARBA" id="ARBA00022643"/>
    </source>
</evidence>
<dbReference type="CDD" id="cd07304">
    <property type="entry name" value="Chorismate_synthase"/>
    <property type="match status" value="1"/>
</dbReference>
<dbReference type="HAMAP" id="MF_00300">
    <property type="entry name" value="Chorismate_synth"/>
    <property type="match status" value="1"/>
</dbReference>
<dbReference type="GO" id="GO:0008652">
    <property type="term" value="P:amino acid biosynthetic process"/>
    <property type="evidence" value="ECO:0007669"/>
    <property type="project" value="UniProtKB-KW"/>
</dbReference>
<organism evidence="13">
    <name type="scientific">uncultured bacterium Rifle_16ft_4_minimus_37862</name>
    <dbReference type="NCBI Taxonomy" id="1665157"/>
    <lineage>
        <taxon>Bacteria</taxon>
        <taxon>environmental samples</taxon>
    </lineage>
</organism>
<gene>
    <name evidence="11 13" type="primary">aroC</name>
</gene>
<dbReference type="InterPro" id="IPR035904">
    <property type="entry name" value="Chorismate_synth_AroC_sf"/>
</dbReference>
<dbReference type="UniPathway" id="UPA00053">
    <property type="reaction ID" value="UER00090"/>
</dbReference>
<dbReference type="NCBIfam" id="NF003793">
    <property type="entry name" value="PRK05382.1"/>
    <property type="match status" value="1"/>
</dbReference>
<dbReference type="PANTHER" id="PTHR21085:SF0">
    <property type="entry name" value="CHORISMATE SYNTHASE"/>
    <property type="match status" value="1"/>
</dbReference>
<keyword evidence="6 11" id="KW-0288">FMN</keyword>
<feature type="binding site" evidence="11">
    <location>
        <begin position="314"/>
        <end position="318"/>
    </location>
    <ligand>
        <name>FMN</name>
        <dbReference type="ChEBI" id="CHEBI:58210"/>
    </ligand>
</feature>
<feature type="binding site" evidence="11">
    <location>
        <position position="299"/>
    </location>
    <ligand>
        <name>FMN</name>
        <dbReference type="ChEBI" id="CHEBI:58210"/>
    </ligand>
</feature>
<feature type="binding site" evidence="11">
    <location>
        <position position="340"/>
    </location>
    <ligand>
        <name>FMN</name>
        <dbReference type="ChEBI" id="CHEBI:58210"/>
    </ligand>
</feature>
<keyword evidence="10 11" id="KW-0456">Lyase</keyword>
<proteinExistence type="inferred from homology"/>
<feature type="binding site" evidence="11">
    <location>
        <begin position="133"/>
        <end position="135"/>
    </location>
    <ligand>
        <name>FMN</name>
        <dbReference type="ChEBI" id="CHEBI:58210"/>
    </ligand>
</feature>
<dbReference type="SUPFAM" id="SSF103263">
    <property type="entry name" value="Chorismate synthase, AroC"/>
    <property type="match status" value="1"/>
</dbReference>
<evidence type="ECO:0000256" key="1">
    <source>
        <dbReference type="ARBA" id="ARBA00005044"/>
    </source>
</evidence>
<evidence type="ECO:0000256" key="3">
    <source>
        <dbReference type="ARBA" id="ARBA00013036"/>
    </source>
</evidence>
<dbReference type="GO" id="GO:0009073">
    <property type="term" value="P:aromatic amino acid family biosynthetic process"/>
    <property type="evidence" value="ECO:0007669"/>
    <property type="project" value="UniProtKB-KW"/>
</dbReference>
<dbReference type="PANTHER" id="PTHR21085">
    <property type="entry name" value="CHORISMATE SYNTHASE"/>
    <property type="match status" value="1"/>
</dbReference>
<reference evidence="13" key="1">
    <citation type="journal article" date="2015" name="ISME J.">
        <title>Aquifer environment selects for microbial species cohorts in sediment and groundwater.</title>
        <authorList>
            <person name="Hug L.A."/>
            <person name="Thomas B.C."/>
            <person name="Brown C.T."/>
            <person name="Frischkorn K.R."/>
            <person name="Williams K.H."/>
            <person name="Tringe S.G."/>
            <person name="Banfield J.F."/>
        </authorList>
    </citation>
    <scope>NUCLEOTIDE SEQUENCE</scope>
</reference>
<dbReference type="InterPro" id="IPR020541">
    <property type="entry name" value="Chorismate_synthase_CS"/>
</dbReference>
<evidence type="ECO:0000256" key="8">
    <source>
        <dbReference type="ARBA" id="ARBA00022857"/>
    </source>
</evidence>
<protein>
    <recommendedName>
        <fullName evidence="3 11">Chorismate synthase</fullName>
        <shortName evidence="11">CS</shortName>
        <ecNumber evidence="3 11">4.2.3.5</ecNumber>
    </recommendedName>
    <alternativeName>
        <fullName evidence="11">5-enolpyruvylshikimate-3-phosphate phospholyase</fullName>
    </alternativeName>
</protein>